<protein>
    <recommendedName>
        <fullName evidence="9">TRAP transporter small permease protein</fullName>
    </recommendedName>
</protein>
<dbReference type="PANTHER" id="PTHR35011:SF2">
    <property type="entry name" value="2,3-DIKETO-L-GULONATE TRAP TRANSPORTER SMALL PERMEASE PROTEIN YIAM"/>
    <property type="match status" value="1"/>
</dbReference>
<dbReference type="RefSeq" id="WP_201634989.1">
    <property type="nucleotide sequence ID" value="NZ_CP068046.1"/>
</dbReference>
<evidence type="ECO:0000256" key="3">
    <source>
        <dbReference type="ARBA" id="ARBA00022475"/>
    </source>
</evidence>
<evidence type="ECO:0000256" key="9">
    <source>
        <dbReference type="RuleBase" id="RU369079"/>
    </source>
</evidence>
<comment type="caution">
    <text evidence="9">Lacks conserved residue(s) required for the propagation of feature annotation.</text>
</comment>
<dbReference type="InterPro" id="IPR055348">
    <property type="entry name" value="DctQ"/>
</dbReference>
<evidence type="ECO:0000256" key="5">
    <source>
        <dbReference type="ARBA" id="ARBA00022692"/>
    </source>
</evidence>
<comment type="subcellular location">
    <subcellularLocation>
        <location evidence="1 9">Cell inner membrane</location>
        <topology evidence="1 9">Multi-pass membrane protein</topology>
    </subcellularLocation>
</comment>
<name>A0ABX7C6X5_9HYPH</name>
<evidence type="ECO:0000256" key="8">
    <source>
        <dbReference type="ARBA" id="ARBA00038436"/>
    </source>
</evidence>
<evidence type="ECO:0000256" key="7">
    <source>
        <dbReference type="ARBA" id="ARBA00023136"/>
    </source>
</evidence>
<comment type="function">
    <text evidence="9">Part of the tripartite ATP-independent periplasmic (TRAP) transport system.</text>
</comment>
<feature type="domain" description="Tripartite ATP-independent periplasmic transporters DctQ component" evidence="10">
    <location>
        <begin position="23"/>
        <end position="152"/>
    </location>
</feature>
<keyword evidence="6 9" id="KW-1133">Transmembrane helix</keyword>
<feature type="transmembrane region" description="Helical" evidence="9">
    <location>
        <begin position="86"/>
        <end position="103"/>
    </location>
</feature>
<keyword evidence="12" id="KW-1185">Reference proteome</keyword>
<dbReference type="InterPro" id="IPR007387">
    <property type="entry name" value="TRAP_DctQ"/>
</dbReference>
<sequence>MKVFLDHYCRLLKAMAVVLLALMVVLVFSNVVLRYAFNSGITVAEELSRWMFMWMTFLGSIYALREHQHLGTDTLISRLSPRGRQLCLLVANLFMLWVCWLIFSGSLAQTRLNWNVSAPSSGFSLAWFYSAGIVFSVSAVVILIEQIISLLRGNIPVSATAEEQA</sequence>
<evidence type="ECO:0000259" key="10">
    <source>
        <dbReference type="Pfam" id="PF04290"/>
    </source>
</evidence>
<keyword evidence="4 9" id="KW-0997">Cell inner membrane</keyword>
<evidence type="ECO:0000256" key="6">
    <source>
        <dbReference type="ARBA" id="ARBA00022989"/>
    </source>
</evidence>
<evidence type="ECO:0000313" key="12">
    <source>
        <dbReference type="Proteomes" id="UP000595857"/>
    </source>
</evidence>
<feature type="transmembrane region" description="Helical" evidence="9">
    <location>
        <begin position="12"/>
        <end position="35"/>
    </location>
</feature>
<keyword evidence="7 9" id="KW-0472">Membrane</keyword>
<keyword evidence="3" id="KW-1003">Cell membrane</keyword>
<dbReference type="Proteomes" id="UP000595857">
    <property type="component" value="Chromosome"/>
</dbReference>
<dbReference type="PANTHER" id="PTHR35011">
    <property type="entry name" value="2,3-DIKETO-L-GULONATE TRAP TRANSPORTER SMALL PERMEASE PROTEIN YIAM"/>
    <property type="match status" value="1"/>
</dbReference>
<dbReference type="EMBL" id="CP068046">
    <property type="protein sequence ID" value="QQR40025.1"/>
    <property type="molecule type" value="Genomic_DNA"/>
</dbReference>
<dbReference type="Pfam" id="PF04290">
    <property type="entry name" value="DctQ"/>
    <property type="match status" value="1"/>
</dbReference>
<evidence type="ECO:0000256" key="4">
    <source>
        <dbReference type="ARBA" id="ARBA00022519"/>
    </source>
</evidence>
<evidence type="ECO:0000256" key="1">
    <source>
        <dbReference type="ARBA" id="ARBA00004429"/>
    </source>
</evidence>
<keyword evidence="2 9" id="KW-0813">Transport</keyword>
<gene>
    <name evidence="11" type="ORF">JI748_03125</name>
</gene>
<reference evidence="11 12" key="1">
    <citation type="submission" date="2021-01" db="EMBL/GenBank/DDBJ databases">
        <title>Genome seq and assembly of Devosia sp. LEGU1.</title>
        <authorList>
            <person name="Chhetri G."/>
        </authorList>
    </citation>
    <scope>NUCLEOTIDE SEQUENCE [LARGE SCALE GENOMIC DNA]</scope>
    <source>
        <strain evidence="11 12">LEGU1</strain>
    </source>
</reference>
<comment type="subunit">
    <text evidence="9">The complex comprises the extracytoplasmic solute receptor protein and the two transmembrane proteins.</text>
</comment>
<comment type="similarity">
    <text evidence="8 9">Belongs to the TRAP transporter small permease family.</text>
</comment>
<proteinExistence type="inferred from homology"/>
<keyword evidence="5 9" id="KW-0812">Transmembrane</keyword>
<evidence type="ECO:0000313" key="11">
    <source>
        <dbReference type="EMBL" id="QQR40025.1"/>
    </source>
</evidence>
<organism evidence="11 12">
    <name type="scientific">Devosia rhizoryzae</name>
    <dbReference type="NCBI Taxonomy" id="2774137"/>
    <lineage>
        <taxon>Bacteria</taxon>
        <taxon>Pseudomonadati</taxon>
        <taxon>Pseudomonadota</taxon>
        <taxon>Alphaproteobacteria</taxon>
        <taxon>Hyphomicrobiales</taxon>
        <taxon>Devosiaceae</taxon>
        <taxon>Devosia</taxon>
    </lineage>
</organism>
<evidence type="ECO:0000256" key="2">
    <source>
        <dbReference type="ARBA" id="ARBA00022448"/>
    </source>
</evidence>
<accession>A0ABX7C6X5</accession>
<feature type="transmembrane region" description="Helical" evidence="9">
    <location>
        <begin position="123"/>
        <end position="144"/>
    </location>
</feature>